<dbReference type="AlphaFoldDB" id="A0A4Q7L691"/>
<dbReference type="EMBL" id="SGWQ01000001">
    <property type="protein sequence ID" value="RZS44855.1"/>
    <property type="molecule type" value="Genomic_DNA"/>
</dbReference>
<keyword evidence="1" id="KW-0812">Transmembrane</keyword>
<feature type="transmembrane region" description="Helical" evidence="1">
    <location>
        <begin position="54"/>
        <end position="82"/>
    </location>
</feature>
<feature type="transmembrane region" description="Helical" evidence="1">
    <location>
        <begin position="94"/>
        <end position="118"/>
    </location>
</feature>
<gene>
    <name evidence="2" type="ORF">EV193_101735</name>
</gene>
<reference evidence="2 3" key="1">
    <citation type="submission" date="2019-02" db="EMBL/GenBank/DDBJ databases">
        <title>Genomic Encyclopedia of Type Strains, Phase IV (KMG-IV): sequencing the most valuable type-strain genomes for metagenomic binning, comparative biology and taxonomic classification.</title>
        <authorList>
            <person name="Goeker M."/>
        </authorList>
    </citation>
    <scope>NUCLEOTIDE SEQUENCE [LARGE SCALE GENOMIC DNA]</scope>
    <source>
        <strain evidence="2 3">DSM 101727</strain>
    </source>
</reference>
<protein>
    <submittedName>
        <fullName evidence="2">Uncharacterized protein DUF4386</fullName>
    </submittedName>
</protein>
<accession>A0A4Q7L691</accession>
<proteinExistence type="predicted"/>
<evidence type="ECO:0000313" key="3">
    <source>
        <dbReference type="Proteomes" id="UP000294257"/>
    </source>
</evidence>
<feature type="transmembrane region" description="Helical" evidence="1">
    <location>
        <begin position="194"/>
        <end position="216"/>
    </location>
</feature>
<name>A0A4Q7L691_9PSEU</name>
<keyword evidence="3" id="KW-1185">Reference proteome</keyword>
<feature type="transmembrane region" description="Helical" evidence="1">
    <location>
        <begin position="168"/>
        <end position="188"/>
    </location>
</feature>
<feature type="transmembrane region" description="Helical" evidence="1">
    <location>
        <begin position="138"/>
        <end position="161"/>
    </location>
</feature>
<evidence type="ECO:0000313" key="2">
    <source>
        <dbReference type="EMBL" id="RZS44855.1"/>
    </source>
</evidence>
<keyword evidence="1" id="KW-0472">Membrane</keyword>
<dbReference type="Proteomes" id="UP000294257">
    <property type="component" value="Unassembled WGS sequence"/>
</dbReference>
<feature type="transmembrane region" description="Helical" evidence="1">
    <location>
        <begin position="12"/>
        <end position="34"/>
    </location>
</feature>
<evidence type="ECO:0000256" key="1">
    <source>
        <dbReference type="SAM" id="Phobius"/>
    </source>
</evidence>
<dbReference type="OrthoDB" id="3693682at2"/>
<dbReference type="Pfam" id="PF14329">
    <property type="entry name" value="DUF4386"/>
    <property type="match status" value="1"/>
</dbReference>
<comment type="caution">
    <text evidence="2">The sequence shown here is derived from an EMBL/GenBank/DDBJ whole genome shotgun (WGS) entry which is preliminary data.</text>
</comment>
<sequence>MTSTDAPPRRPAVLRAAAIALLVGTALYVVPSALHGNPPIDSARDTLEYVHQRPSWWLVHLVNIAAVLLWAGAFTALIPVVAPAARALGRVHGVVFTAAAAVFAVYFSIHAFGLTTVVDQYFEQGADQAAVLERAETVLVLLGSTAFIAQAMLGAAIALTGFVLSRSVVVPAWLGWAGVVLGAGWLTGAVAVNFAVVVLFTALTWAWTAVLGVLLLKTARPVPASG</sequence>
<dbReference type="RefSeq" id="WP_130342480.1">
    <property type="nucleotide sequence ID" value="NZ_SGWQ01000001.1"/>
</dbReference>
<dbReference type="InterPro" id="IPR025495">
    <property type="entry name" value="DUF4386"/>
</dbReference>
<keyword evidence="1" id="KW-1133">Transmembrane helix</keyword>
<organism evidence="2 3">
    <name type="scientific">Herbihabitans rhizosphaerae</name>
    <dbReference type="NCBI Taxonomy" id="1872711"/>
    <lineage>
        <taxon>Bacteria</taxon>
        <taxon>Bacillati</taxon>
        <taxon>Actinomycetota</taxon>
        <taxon>Actinomycetes</taxon>
        <taxon>Pseudonocardiales</taxon>
        <taxon>Pseudonocardiaceae</taxon>
        <taxon>Herbihabitans</taxon>
    </lineage>
</organism>